<accession>A0ABV8T4J0</accession>
<proteinExistence type="inferred from homology"/>
<dbReference type="SUPFAM" id="SSF51735">
    <property type="entry name" value="NAD(P)-binding Rossmann-fold domains"/>
    <property type="match status" value="1"/>
</dbReference>
<dbReference type="Gene3D" id="3.40.50.720">
    <property type="entry name" value="NAD(P)-binding Rossmann-like Domain"/>
    <property type="match status" value="1"/>
</dbReference>
<dbReference type="Pfam" id="PF00106">
    <property type="entry name" value="adh_short"/>
    <property type="match status" value="1"/>
</dbReference>
<keyword evidence="5" id="KW-1185">Reference proteome</keyword>
<protein>
    <submittedName>
        <fullName evidence="4">SDR family NAD(P)-dependent oxidoreductase</fullName>
    </submittedName>
</protein>
<evidence type="ECO:0000313" key="5">
    <source>
        <dbReference type="Proteomes" id="UP001595904"/>
    </source>
</evidence>
<dbReference type="PANTHER" id="PTHR43618:SF4">
    <property type="entry name" value="SHORT CHAIN DEHYDROGENASE_REDUCTASE FAMILY (AFU_ORTHOLOGUE AFUA_7G04540)"/>
    <property type="match status" value="1"/>
</dbReference>
<comment type="caution">
    <text evidence="4">The sequence shown here is derived from an EMBL/GenBank/DDBJ whole genome shotgun (WGS) entry which is preliminary data.</text>
</comment>
<reference evidence="5" key="1">
    <citation type="journal article" date="2019" name="Int. J. Syst. Evol. Microbiol.">
        <title>The Global Catalogue of Microorganisms (GCM) 10K type strain sequencing project: providing services to taxonomists for standard genome sequencing and annotation.</title>
        <authorList>
            <consortium name="The Broad Institute Genomics Platform"/>
            <consortium name="The Broad Institute Genome Sequencing Center for Infectious Disease"/>
            <person name="Wu L."/>
            <person name="Ma J."/>
        </authorList>
    </citation>
    <scope>NUCLEOTIDE SEQUENCE [LARGE SCALE GENOMIC DNA]</scope>
    <source>
        <strain evidence="5">CGMCC 1.10759</strain>
    </source>
</reference>
<organism evidence="4 5">
    <name type="scientific">Steroidobacter flavus</name>
    <dbReference type="NCBI Taxonomy" id="1842136"/>
    <lineage>
        <taxon>Bacteria</taxon>
        <taxon>Pseudomonadati</taxon>
        <taxon>Pseudomonadota</taxon>
        <taxon>Gammaproteobacteria</taxon>
        <taxon>Steroidobacterales</taxon>
        <taxon>Steroidobacteraceae</taxon>
        <taxon>Steroidobacter</taxon>
    </lineage>
</organism>
<keyword evidence="2" id="KW-0521">NADP</keyword>
<dbReference type="InterPro" id="IPR002347">
    <property type="entry name" value="SDR_fam"/>
</dbReference>
<name>A0ABV8T4J0_9GAMM</name>
<dbReference type="PANTHER" id="PTHR43618">
    <property type="entry name" value="7-ALPHA-HYDROXYSTEROID DEHYDROGENASE"/>
    <property type="match status" value="1"/>
</dbReference>
<sequence>MDLGISGRLALVCSGSRGIGYAAAQRLANEGARVTIVARTAESATRAVDSLRRETGGVIEGIAADLSTPAGRAEIVAAYPQTDILIAHAGTPQRPADFESLSRTDWDGWFDAHFYSALAGAPFAFMTGQNIVVDGGAYPGLF</sequence>
<evidence type="ECO:0000256" key="1">
    <source>
        <dbReference type="ARBA" id="ARBA00006484"/>
    </source>
</evidence>
<keyword evidence="3" id="KW-0560">Oxidoreductase</keyword>
<dbReference type="EMBL" id="JBHSDU010000015">
    <property type="protein sequence ID" value="MFC4313853.1"/>
    <property type="molecule type" value="Genomic_DNA"/>
</dbReference>
<gene>
    <name evidence="4" type="ORF">ACFPN2_32565</name>
</gene>
<evidence type="ECO:0000256" key="2">
    <source>
        <dbReference type="ARBA" id="ARBA00022857"/>
    </source>
</evidence>
<comment type="similarity">
    <text evidence="1">Belongs to the short-chain dehydrogenases/reductases (SDR) family.</text>
</comment>
<dbReference type="Proteomes" id="UP001595904">
    <property type="component" value="Unassembled WGS sequence"/>
</dbReference>
<evidence type="ECO:0000256" key="3">
    <source>
        <dbReference type="ARBA" id="ARBA00023002"/>
    </source>
</evidence>
<dbReference type="InterPro" id="IPR052178">
    <property type="entry name" value="Sec_Metab_Biosynth_SDR"/>
</dbReference>
<dbReference type="RefSeq" id="WP_380604547.1">
    <property type="nucleotide sequence ID" value="NZ_JBHSDU010000015.1"/>
</dbReference>
<dbReference type="InterPro" id="IPR036291">
    <property type="entry name" value="NAD(P)-bd_dom_sf"/>
</dbReference>
<evidence type="ECO:0000313" key="4">
    <source>
        <dbReference type="EMBL" id="MFC4313853.1"/>
    </source>
</evidence>